<name>A0A8D2MMT4_ZONAL</name>
<protein>
    <submittedName>
        <fullName evidence="2">Uncharacterized protein</fullName>
    </submittedName>
</protein>
<sequence>MFRIIPPFQVGFLKILHKYEITFVLPPVPSLGKDICPLPVPNPNLRIVSVTSLPEGTTSPPHPQHPLIVPSIPSSSPTSPHCPQCPLLVPSVPSSSPTSPSLSPVSPPCPQRPLIVPSVPSLSPVSPSRTRPFPKGATPRNCPLSV</sequence>
<proteinExistence type="predicted"/>
<dbReference type="InterPro" id="IPR026794">
    <property type="entry name" value="ADISSP"/>
</dbReference>
<evidence type="ECO:0000256" key="1">
    <source>
        <dbReference type="SAM" id="MobiDB-lite"/>
    </source>
</evidence>
<feature type="compositionally biased region" description="Low complexity" evidence="1">
    <location>
        <begin position="70"/>
        <end position="104"/>
    </location>
</feature>
<evidence type="ECO:0000313" key="3">
    <source>
        <dbReference type="Proteomes" id="UP000694413"/>
    </source>
</evidence>
<keyword evidence="3" id="KW-1185">Reference proteome</keyword>
<feature type="region of interest" description="Disordered" evidence="1">
    <location>
        <begin position="52"/>
        <end position="146"/>
    </location>
</feature>
<dbReference type="Pfam" id="PF15006">
    <property type="entry name" value="DUF4517"/>
    <property type="match status" value="1"/>
</dbReference>
<feature type="compositionally biased region" description="Low complexity" evidence="1">
    <location>
        <begin position="113"/>
        <end position="128"/>
    </location>
</feature>
<dbReference type="Proteomes" id="UP000694413">
    <property type="component" value="Unassembled WGS sequence"/>
</dbReference>
<dbReference type="AlphaFoldDB" id="A0A8D2MMT4"/>
<organism evidence="2 3">
    <name type="scientific">Zonotrichia albicollis</name>
    <name type="common">White-throated sparrow</name>
    <name type="synonym">Fringilla albicollis</name>
    <dbReference type="NCBI Taxonomy" id="44394"/>
    <lineage>
        <taxon>Eukaryota</taxon>
        <taxon>Metazoa</taxon>
        <taxon>Chordata</taxon>
        <taxon>Craniata</taxon>
        <taxon>Vertebrata</taxon>
        <taxon>Euteleostomi</taxon>
        <taxon>Archelosauria</taxon>
        <taxon>Archosauria</taxon>
        <taxon>Dinosauria</taxon>
        <taxon>Saurischia</taxon>
        <taxon>Theropoda</taxon>
        <taxon>Coelurosauria</taxon>
        <taxon>Aves</taxon>
        <taxon>Neognathae</taxon>
        <taxon>Neoaves</taxon>
        <taxon>Telluraves</taxon>
        <taxon>Australaves</taxon>
        <taxon>Passeriformes</taxon>
        <taxon>Passerellidae</taxon>
        <taxon>Zonotrichia</taxon>
    </lineage>
</organism>
<reference evidence="2" key="2">
    <citation type="submission" date="2025-09" db="UniProtKB">
        <authorList>
            <consortium name="Ensembl"/>
        </authorList>
    </citation>
    <scope>IDENTIFICATION</scope>
</reference>
<evidence type="ECO:0000313" key="2">
    <source>
        <dbReference type="Ensembl" id="ENSZALP00000010909.1"/>
    </source>
</evidence>
<accession>A0A8D2MMT4</accession>
<reference evidence="2" key="1">
    <citation type="submission" date="2025-08" db="UniProtKB">
        <authorList>
            <consortium name="Ensembl"/>
        </authorList>
    </citation>
    <scope>IDENTIFICATION</scope>
</reference>
<dbReference type="Ensembl" id="ENSZALT00000015068.1">
    <property type="protein sequence ID" value="ENSZALP00000010909.1"/>
    <property type="gene ID" value="ENSZALG00000009201.1"/>
</dbReference>